<dbReference type="AlphaFoldDB" id="A0A857FNU7"/>
<reference evidence="2 3" key="1">
    <citation type="journal article" date="2020" name="Carbohydr. Polym.">
        <title>Characterization and optimization of production of bacterial cellulose from strain CGMCC 17276 based on whole-genome analysis.</title>
        <authorList>
            <person name="Lu T."/>
            <person name="Gao H."/>
            <person name="Liao B."/>
            <person name="Wu J."/>
            <person name="Zhang W."/>
            <person name="Huang J."/>
            <person name="Liu M."/>
            <person name="Huang J."/>
            <person name="Chang Z."/>
            <person name="Jin M."/>
            <person name="Yi Z."/>
            <person name="Jiang D."/>
        </authorList>
    </citation>
    <scope>NUCLEOTIDE SEQUENCE [LARGE SCALE GENOMIC DNA]</scope>
    <source>
        <strain evidence="2 3">CGMCC 17276</strain>
    </source>
</reference>
<proteinExistence type="predicted"/>
<sequence length="83" mass="9245">MRKLKKFLGKLFSKSFKERHFFEKRRHSKIFIRVCPQCAPRGWRSGAAPACLHHDGESAPGHNSRQATGPGPERQGSRGSGAS</sequence>
<accession>A0A857FNU7</accession>
<evidence type="ECO:0000313" key="2">
    <source>
        <dbReference type="EMBL" id="QHC35971.1"/>
    </source>
</evidence>
<evidence type="ECO:0000313" key="3">
    <source>
        <dbReference type="Proteomes" id="UP000464674"/>
    </source>
</evidence>
<evidence type="ECO:0000256" key="1">
    <source>
        <dbReference type="SAM" id="MobiDB-lite"/>
    </source>
</evidence>
<name>A0A857FNU7_KOMXY</name>
<dbReference type="Proteomes" id="UP000464674">
    <property type="component" value="Chromosome"/>
</dbReference>
<dbReference type="EMBL" id="CP041348">
    <property type="protein sequence ID" value="QHC35971.1"/>
    <property type="molecule type" value="Genomic_DNA"/>
</dbReference>
<organism evidence="2 3">
    <name type="scientific">Komagataeibacter xylinus</name>
    <name type="common">Gluconacetobacter xylinus</name>
    <dbReference type="NCBI Taxonomy" id="28448"/>
    <lineage>
        <taxon>Bacteria</taxon>
        <taxon>Pseudomonadati</taxon>
        <taxon>Pseudomonadota</taxon>
        <taxon>Alphaproteobacteria</taxon>
        <taxon>Acetobacterales</taxon>
        <taxon>Acetobacteraceae</taxon>
        <taxon>Komagataeibacter</taxon>
    </lineage>
</organism>
<gene>
    <name evidence="2" type="ORF">FMA36_11135</name>
</gene>
<feature type="region of interest" description="Disordered" evidence="1">
    <location>
        <begin position="49"/>
        <end position="83"/>
    </location>
</feature>
<protein>
    <submittedName>
        <fullName evidence="2">Uncharacterized protein</fullName>
    </submittedName>
</protein>